<gene>
    <name evidence="1" type="ORF">P4I72_18035</name>
</gene>
<evidence type="ECO:0008006" key="3">
    <source>
        <dbReference type="Google" id="ProtNLM"/>
    </source>
</evidence>
<proteinExistence type="predicted"/>
<reference evidence="1 2" key="1">
    <citation type="submission" date="2023-03" db="EMBL/GenBank/DDBJ databases">
        <title>Bacillus Genome Sequencing.</title>
        <authorList>
            <person name="Dunlap C."/>
        </authorList>
    </citation>
    <scope>NUCLEOTIDE SEQUENCE [LARGE SCALE GENOMIC DNA]</scope>
    <source>
        <strain evidence="1 2">BD-533</strain>
    </source>
</reference>
<evidence type="ECO:0000313" key="2">
    <source>
        <dbReference type="Proteomes" id="UP001338137"/>
    </source>
</evidence>
<comment type="caution">
    <text evidence="1">The sequence shown here is derived from an EMBL/GenBank/DDBJ whole genome shotgun (WGS) entry which is preliminary data.</text>
</comment>
<accession>A0ABU6G702</accession>
<sequence length="108" mass="12291">MNKIELHQIWAERIEDFQESGLSMKAWSEKTGHSYDRLSYWKNKFQSIGTETWLPISVTGETSVTVSPTPSEPTLTMQIQMDSLRIDVYSGAQPEMLRDVLSALIPPC</sequence>
<evidence type="ECO:0000313" key="1">
    <source>
        <dbReference type="EMBL" id="MEC0229032.1"/>
    </source>
</evidence>
<dbReference type="Proteomes" id="UP001338137">
    <property type="component" value="Unassembled WGS sequence"/>
</dbReference>
<organism evidence="1 2">
    <name type="scientific">Paenibacillus alba</name>
    <dbReference type="NCBI Taxonomy" id="1197127"/>
    <lineage>
        <taxon>Bacteria</taxon>
        <taxon>Bacillati</taxon>
        <taxon>Bacillota</taxon>
        <taxon>Bacilli</taxon>
        <taxon>Bacillales</taxon>
        <taxon>Paenibacillaceae</taxon>
        <taxon>Paenibacillus</taxon>
    </lineage>
</organism>
<keyword evidence="2" id="KW-1185">Reference proteome</keyword>
<dbReference type="RefSeq" id="WP_326073188.1">
    <property type="nucleotide sequence ID" value="NZ_JARLKY010000044.1"/>
</dbReference>
<dbReference type="NCBIfam" id="NF047593">
    <property type="entry name" value="IS66_ISAeme5_TnpA"/>
    <property type="match status" value="1"/>
</dbReference>
<dbReference type="EMBL" id="JARLKY010000044">
    <property type="protein sequence ID" value="MEC0229032.1"/>
    <property type="molecule type" value="Genomic_DNA"/>
</dbReference>
<protein>
    <recommendedName>
        <fullName evidence="3">IS66 family insertion sequence element accessory protein TnpB</fullName>
    </recommendedName>
</protein>
<name>A0ABU6G702_9BACL</name>